<gene>
    <name evidence="5" type="ORF">AVDCRST_MAG79-312</name>
</gene>
<dbReference type="InterPro" id="IPR013785">
    <property type="entry name" value="Aldolase_TIM"/>
</dbReference>
<dbReference type="GO" id="GO:0043720">
    <property type="term" value="F:3-keto-5-aminohexanoate cleavage activity"/>
    <property type="evidence" value="ECO:0007669"/>
    <property type="project" value="InterPro"/>
</dbReference>
<protein>
    <recommendedName>
        <fullName evidence="6">3-keto-5-aminohexanoate cleavage enzyme</fullName>
    </recommendedName>
</protein>
<evidence type="ECO:0000256" key="3">
    <source>
        <dbReference type="ARBA" id="ARBA00022723"/>
    </source>
</evidence>
<dbReference type="PANTHER" id="PTHR37418:SF2">
    <property type="entry name" value="3-KETO-5-AMINOHEXANOATE CLEAVAGE ENZYME"/>
    <property type="match status" value="1"/>
</dbReference>
<evidence type="ECO:0000256" key="4">
    <source>
        <dbReference type="ARBA" id="ARBA00022833"/>
    </source>
</evidence>
<organism evidence="5">
    <name type="scientific">uncultured Thermoleophilia bacterium</name>
    <dbReference type="NCBI Taxonomy" id="1497501"/>
    <lineage>
        <taxon>Bacteria</taxon>
        <taxon>Bacillati</taxon>
        <taxon>Actinomycetota</taxon>
        <taxon>Thermoleophilia</taxon>
        <taxon>environmental samples</taxon>
    </lineage>
</organism>
<keyword evidence="2" id="KW-0808">Transferase</keyword>
<dbReference type="EMBL" id="CADCWC010000061">
    <property type="protein sequence ID" value="CAA9523191.1"/>
    <property type="molecule type" value="Genomic_DNA"/>
</dbReference>
<evidence type="ECO:0000313" key="5">
    <source>
        <dbReference type="EMBL" id="CAA9523191.1"/>
    </source>
</evidence>
<reference evidence="5" key="1">
    <citation type="submission" date="2020-02" db="EMBL/GenBank/DDBJ databases">
        <authorList>
            <person name="Meier V. D."/>
        </authorList>
    </citation>
    <scope>NUCLEOTIDE SEQUENCE</scope>
    <source>
        <strain evidence="5">AVDCRST_MAG79</strain>
    </source>
</reference>
<proteinExistence type="predicted"/>
<dbReference type="GO" id="GO:0046872">
    <property type="term" value="F:metal ion binding"/>
    <property type="evidence" value="ECO:0007669"/>
    <property type="project" value="UniProtKB-KW"/>
</dbReference>
<sequence length="56" mass="5755">MTDPLLIVAALNGLRSRAECPKVPLTADELAAEARRAAEAGAGIVHVHARKPDGGP</sequence>
<name>A0A6J4TI17_9ACTN</name>
<dbReference type="AlphaFoldDB" id="A0A6J4TI17"/>
<dbReference type="PANTHER" id="PTHR37418">
    <property type="entry name" value="3-KETO-5-AMINOHEXANOATE CLEAVAGE ENZYME-RELATED"/>
    <property type="match status" value="1"/>
</dbReference>
<dbReference type="InterPro" id="IPR008567">
    <property type="entry name" value="BKACE"/>
</dbReference>
<feature type="non-terminal residue" evidence="5">
    <location>
        <position position="56"/>
    </location>
</feature>
<comment type="cofactor">
    <cofactor evidence="1">
        <name>Zn(2+)</name>
        <dbReference type="ChEBI" id="CHEBI:29105"/>
    </cofactor>
</comment>
<evidence type="ECO:0008006" key="6">
    <source>
        <dbReference type="Google" id="ProtNLM"/>
    </source>
</evidence>
<accession>A0A6J4TI17</accession>
<dbReference type="Pfam" id="PF05853">
    <property type="entry name" value="BKACE"/>
    <property type="match status" value="1"/>
</dbReference>
<keyword evidence="4" id="KW-0862">Zinc</keyword>
<keyword evidence="3" id="KW-0479">Metal-binding</keyword>
<evidence type="ECO:0000256" key="2">
    <source>
        <dbReference type="ARBA" id="ARBA00022679"/>
    </source>
</evidence>
<dbReference type="Gene3D" id="3.20.20.70">
    <property type="entry name" value="Aldolase class I"/>
    <property type="match status" value="1"/>
</dbReference>
<evidence type="ECO:0000256" key="1">
    <source>
        <dbReference type="ARBA" id="ARBA00001947"/>
    </source>
</evidence>